<sequence length="92" mass="10524">MSALREKIDALDAKLVDLLAERQRCIESAAGIKTRIGWPARIPPRVDDVLNRVVVRAGEKHLDEELARSIWTALVEWSIGYEERLMRSKDRA</sequence>
<keyword evidence="2" id="KW-0413">Isomerase</keyword>
<dbReference type="InterPro" id="IPR051331">
    <property type="entry name" value="Chorismate_mutase-related"/>
</dbReference>
<dbReference type="Gene3D" id="1.20.59.10">
    <property type="entry name" value="Chorismate mutase"/>
    <property type="match status" value="1"/>
</dbReference>
<dbReference type="SUPFAM" id="SSF48600">
    <property type="entry name" value="Chorismate mutase II"/>
    <property type="match status" value="1"/>
</dbReference>
<dbReference type="GO" id="GO:0009697">
    <property type="term" value="P:salicylic acid biosynthetic process"/>
    <property type="evidence" value="ECO:0007669"/>
    <property type="project" value="TreeGrafter"/>
</dbReference>
<dbReference type="AlphaFoldDB" id="A0A2S6MVW1"/>
<dbReference type="PANTHER" id="PTHR38041">
    <property type="entry name" value="CHORISMATE MUTASE"/>
    <property type="match status" value="1"/>
</dbReference>
<dbReference type="OrthoDB" id="514491at2"/>
<proteinExistence type="predicted"/>
<keyword evidence="5" id="KW-1185">Reference proteome</keyword>
<dbReference type="PROSITE" id="PS51168">
    <property type="entry name" value="CHORISMATE_MUT_2"/>
    <property type="match status" value="1"/>
</dbReference>
<comment type="caution">
    <text evidence="4">The sequence shown here is derived from an EMBL/GenBank/DDBJ whole genome shotgun (WGS) entry which is preliminary data.</text>
</comment>
<protein>
    <recommendedName>
        <fullName evidence="1">chorismate mutase</fullName>
        <ecNumber evidence="1">5.4.99.5</ecNumber>
    </recommendedName>
</protein>
<organism evidence="4 5">
    <name type="scientific">Rhodoblastus sphagnicola</name>
    <dbReference type="NCBI Taxonomy" id="333368"/>
    <lineage>
        <taxon>Bacteria</taxon>
        <taxon>Pseudomonadati</taxon>
        <taxon>Pseudomonadota</taxon>
        <taxon>Alphaproteobacteria</taxon>
        <taxon>Hyphomicrobiales</taxon>
        <taxon>Rhodoblastaceae</taxon>
        <taxon>Rhodoblastus</taxon>
    </lineage>
</organism>
<dbReference type="PANTHER" id="PTHR38041:SF1">
    <property type="entry name" value="CHORISMATE MUTASE"/>
    <property type="match status" value="1"/>
</dbReference>
<dbReference type="EC" id="5.4.99.5" evidence="1"/>
<evidence type="ECO:0000259" key="3">
    <source>
        <dbReference type="PROSITE" id="PS51168"/>
    </source>
</evidence>
<dbReference type="GO" id="GO:0004106">
    <property type="term" value="F:chorismate mutase activity"/>
    <property type="evidence" value="ECO:0007669"/>
    <property type="project" value="UniProtKB-EC"/>
</dbReference>
<dbReference type="InterPro" id="IPR036979">
    <property type="entry name" value="CM_dom_sf"/>
</dbReference>
<dbReference type="SMART" id="SM00830">
    <property type="entry name" value="CM_2"/>
    <property type="match status" value="1"/>
</dbReference>
<dbReference type="GO" id="GO:0046417">
    <property type="term" value="P:chorismate metabolic process"/>
    <property type="evidence" value="ECO:0007669"/>
    <property type="project" value="InterPro"/>
</dbReference>
<evidence type="ECO:0000313" key="4">
    <source>
        <dbReference type="EMBL" id="PPQ26501.1"/>
    </source>
</evidence>
<evidence type="ECO:0000256" key="2">
    <source>
        <dbReference type="ARBA" id="ARBA00023235"/>
    </source>
</evidence>
<evidence type="ECO:0000256" key="1">
    <source>
        <dbReference type="ARBA" id="ARBA00012404"/>
    </source>
</evidence>
<feature type="domain" description="Chorismate mutase" evidence="3">
    <location>
        <begin position="1"/>
        <end position="86"/>
    </location>
</feature>
<evidence type="ECO:0000313" key="5">
    <source>
        <dbReference type="Proteomes" id="UP000239089"/>
    </source>
</evidence>
<reference evidence="4 5" key="1">
    <citation type="journal article" date="2018" name="Arch. Microbiol.">
        <title>New insights into the metabolic potential of the phototrophic purple bacterium Rhodopila globiformis DSM 161(T) from its draft genome sequence and evidence for a vanadium-dependent nitrogenase.</title>
        <authorList>
            <person name="Imhoff J.F."/>
            <person name="Rahn T."/>
            <person name="Kunzel S."/>
            <person name="Neulinger S.C."/>
        </authorList>
    </citation>
    <scope>NUCLEOTIDE SEQUENCE [LARGE SCALE GENOMIC DNA]</scope>
    <source>
        <strain evidence="4 5">DSM 16996</strain>
    </source>
</reference>
<dbReference type="InterPro" id="IPR002701">
    <property type="entry name" value="CM_II_prokaryot"/>
</dbReference>
<dbReference type="Proteomes" id="UP000239089">
    <property type="component" value="Unassembled WGS sequence"/>
</dbReference>
<dbReference type="Pfam" id="PF01817">
    <property type="entry name" value="CM_2"/>
    <property type="match status" value="1"/>
</dbReference>
<dbReference type="InterPro" id="IPR036263">
    <property type="entry name" value="Chorismate_II_sf"/>
</dbReference>
<accession>A0A2S6MVW1</accession>
<name>A0A2S6MVW1_9HYPH</name>
<dbReference type="EMBL" id="NHSJ01000134">
    <property type="protein sequence ID" value="PPQ26501.1"/>
    <property type="molecule type" value="Genomic_DNA"/>
</dbReference>
<gene>
    <name evidence="4" type="ORF">CCR94_22655</name>
</gene>